<keyword evidence="2" id="KW-1185">Reference proteome</keyword>
<accession>A0A9D4CJ21</accession>
<gene>
    <name evidence="1" type="ORF">DPMN_051474</name>
</gene>
<reference evidence="1" key="1">
    <citation type="journal article" date="2019" name="bioRxiv">
        <title>The Genome of the Zebra Mussel, Dreissena polymorpha: A Resource for Invasive Species Research.</title>
        <authorList>
            <person name="McCartney M.A."/>
            <person name="Auch B."/>
            <person name="Kono T."/>
            <person name="Mallez S."/>
            <person name="Zhang Y."/>
            <person name="Obille A."/>
            <person name="Becker A."/>
            <person name="Abrahante J.E."/>
            <person name="Garbe J."/>
            <person name="Badalamenti J.P."/>
            <person name="Herman A."/>
            <person name="Mangelson H."/>
            <person name="Liachko I."/>
            <person name="Sullivan S."/>
            <person name="Sone E.D."/>
            <person name="Koren S."/>
            <person name="Silverstein K.A.T."/>
            <person name="Beckman K.B."/>
            <person name="Gohl D.M."/>
        </authorList>
    </citation>
    <scope>NUCLEOTIDE SEQUENCE</scope>
    <source>
        <strain evidence="1">Duluth1</strain>
        <tissue evidence="1">Whole animal</tissue>
    </source>
</reference>
<comment type="caution">
    <text evidence="1">The sequence shown here is derived from an EMBL/GenBank/DDBJ whole genome shotgun (WGS) entry which is preliminary data.</text>
</comment>
<proteinExistence type="predicted"/>
<name>A0A9D4CJ21_DREPO</name>
<dbReference type="EMBL" id="JAIWYP010000012">
    <property type="protein sequence ID" value="KAH3725626.1"/>
    <property type="molecule type" value="Genomic_DNA"/>
</dbReference>
<reference evidence="1" key="2">
    <citation type="submission" date="2020-11" db="EMBL/GenBank/DDBJ databases">
        <authorList>
            <person name="McCartney M.A."/>
            <person name="Auch B."/>
            <person name="Kono T."/>
            <person name="Mallez S."/>
            <person name="Becker A."/>
            <person name="Gohl D.M."/>
            <person name="Silverstein K.A.T."/>
            <person name="Koren S."/>
            <person name="Bechman K.B."/>
            <person name="Herman A."/>
            <person name="Abrahante J.E."/>
            <person name="Garbe J."/>
        </authorList>
    </citation>
    <scope>NUCLEOTIDE SEQUENCE</scope>
    <source>
        <strain evidence="1">Duluth1</strain>
        <tissue evidence="1">Whole animal</tissue>
    </source>
</reference>
<evidence type="ECO:0000313" key="1">
    <source>
        <dbReference type="EMBL" id="KAH3725626.1"/>
    </source>
</evidence>
<dbReference type="Proteomes" id="UP000828390">
    <property type="component" value="Unassembled WGS sequence"/>
</dbReference>
<sequence length="130" mass="14618">MKSAKPLPRYGCGHKSSGWTDRKTDGWTTTKQYPFAYGGGLKQYHTYANQPTVSRAVNDVVEAMITPDINQICDPYGATQSMQCFAQHICKARNIPMDDVHMDQLPDHPEDYDGNGDGLHYRNVIATTFF</sequence>
<protein>
    <submittedName>
        <fullName evidence="1">Uncharacterized protein</fullName>
    </submittedName>
</protein>
<organism evidence="1 2">
    <name type="scientific">Dreissena polymorpha</name>
    <name type="common">Zebra mussel</name>
    <name type="synonym">Mytilus polymorpha</name>
    <dbReference type="NCBI Taxonomy" id="45954"/>
    <lineage>
        <taxon>Eukaryota</taxon>
        <taxon>Metazoa</taxon>
        <taxon>Spiralia</taxon>
        <taxon>Lophotrochozoa</taxon>
        <taxon>Mollusca</taxon>
        <taxon>Bivalvia</taxon>
        <taxon>Autobranchia</taxon>
        <taxon>Heteroconchia</taxon>
        <taxon>Euheterodonta</taxon>
        <taxon>Imparidentia</taxon>
        <taxon>Neoheterodontei</taxon>
        <taxon>Myida</taxon>
        <taxon>Dreissenoidea</taxon>
        <taxon>Dreissenidae</taxon>
        <taxon>Dreissena</taxon>
    </lineage>
</organism>
<dbReference type="AlphaFoldDB" id="A0A9D4CJ21"/>
<evidence type="ECO:0000313" key="2">
    <source>
        <dbReference type="Proteomes" id="UP000828390"/>
    </source>
</evidence>